<dbReference type="EMBL" id="KN832870">
    <property type="protein sequence ID" value="KIN08903.1"/>
    <property type="molecule type" value="Genomic_DNA"/>
</dbReference>
<reference evidence="2 3" key="1">
    <citation type="submission" date="2014-04" db="EMBL/GenBank/DDBJ databases">
        <authorList>
            <consortium name="DOE Joint Genome Institute"/>
            <person name="Kuo A."/>
            <person name="Martino E."/>
            <person name="Perotto S."/>
            <person name="Kohler A."/>
            <person name="Nagy L.G."/>
            <person name="Floudas D."/>
            <person name="Copeland A."/>
            <person name="Barry K.W."/>
            <person name="Cichocki N."/>
            <person name="Veneault-Fourrey C."/>
            <person name="LaButti K."/>
            <person name="Lindquist E.A."/>
            <person name="Lipzen A."/>
            <person name="Lundell T."/>
            <person name="Morin E."/>
            <person name="Murat C."/>
            <person name="Sun H."/>
            <person name="Tunlid A."/>
            <person name="Henrissat B."/>
            <person name="Grigoriev I.V."/>
            <person name="Hibbett D.S."/>
            <person name="Martin F."/>
            <person name="Nordberg H.P."/>
            <person name="Cantor M.N."/>
            <person name="Hua S.X."/>
        </authorList>
    </citation>
    <scope>NUCLEOTIDE SEQUENCE [LARGE SCALE GENOMIC DNA]</scope>
    <source>
        <strain evidence="2 3">Zn</strain>
    </source>
</reference>
<protein>
    <submittedName>
        <fullName evidence="2">Uncharacterized protein</fullName>
    </submittedName>
</protein>
<gene>
    <name evidence="2" type="ORF">OIDMADRAFT_23644</name>
</gene>
<feature type="transmembrane region" description="Helical" evidence="1">
    <location>
        <begin position="45"/>
        <end position="72"/>
    </location>
</feature>
<feature type="transmembrane region" description="Helical" evidence="1">
    <location>
        <begin position="16"/>
        <end position="33"/>
    </location>
</feature>
<keyword evidence="3" id="KW-1185">Reference proteome</keyword>
<dbReference type="InParanoid" id="A0A0C3E3G5"/>
<organism evidence="2 3">
    <name type="scientific">Oidiodendron maius (strain Zn)</name>
    <dbReference type="NCBI Taxonomy" id="913774"/>
    <lineage>
        <taxon>Eukaryota</taxon>
        <taxon>Fungi</taxon>
        <taxon>Dikarya</taxon>
        <taxon>Ascomycota</taxon>
        <taxon>Pezizomycotina</taxon>
        <taxon>Leotiomycetes</taxon>
        <taxon>Leotiomycetes incertae sedis</taxon>
        <taxon>Myxotrichaceae</taxon>
        <taxon>Oidiodendron</taxon>
    </lineage>
</organism>
<feature type="transmembrane region" description="Helical" evidence="1">
    <location>
        <begin position="146"/>
        <end position="167"/>
    </location>
</feature>
<evidence type="ECO:0000256" key="1">
    <source>
        <dbReference type="SAM" id="Phobius"/>
    </source>
</evidence>
<sequence>MEACPLDSRRGVTEVFIKRLAVMFATLCLHGHLNSLRGMKGSSQLPLSILLFFINPVYPLCVIIFDIGWAILKARKDARSEYTAIGLAGGAGPAEFYVAAAIGMHATYDERQYDSSYEKTSMSILRLAYSATSMDKVKQGPRIKSIGRIVVLAAIGVQCSATVILGIRREQHGAASPSDRWNYLYAISGLALLAQTVVAQLLSRAYTITDTFKVHSVSEYGSEYGPSVVVEVLHYLGSWWGIYFFSGDETIP</sequence>
<keyword evidence="1" id="KW-0812">Transmembrane</keyword>
<dbReference type="HOGENOM" id="CLU_1103080_0_0_1"/>
<accession>A0A0C3E3G5</accession>
<name>A0A0C3E3G5_OIDMZ</name>
<evidence type="ECO:0000313" key="2">
    <source>
        <dbReference type="EMBL" id="KIN08903.1"/>
    </source>
</evidence>
<dbReference type="Proteomes" id="UP000054321">
    <property type="component" value="Unassembled WGS sequence"/>
</dbReference>
<keyword evidence="1" id="KW-1133">Transmembrane helix</keyword>
<dbReference type="AlphaFoldDB" id="A0A0C3E3G5"/>
<evidence type="ECO:0000313" key="3">
    <source>
        <dbReference type="Proteomes" id="UP000054321"/>
    </source>
</evidence>
<reference evidence="3" key="2">
    <citation type="submission" date="2015-01" db="EMBL/GenBank/DDBJ databases">
        <title>Evolutionary Origins and Diversification of the Mycorrhizal Mutualists.</title>
        <authorList>
            <consortium name="DOE Joint Genome Institute"/>
            <consortium name="Mycorrhizal Genomics Consortium"/>
            <person name="Kohler A."/>
            <person name="Kuo A."/>
            <person name="Nagy L.G."/>
            <person name="Floudas D."/>
            <person name="Copeland A."/>
            <person name="Barry K.W."/>
            <person name="Cichocki N."/>
            <person name="Veneault-Fourrey C."/>
            <person name="LaButti K."/>
            <person name="Lindquist E.A."/>
            <person name="Lipzen A."/>
            <person name="Lundell T."/>
            <person name="Morin E."/>
            <person name="Murat C."/>
            <person name="Riley R."/>
            <person name="Ohm R."/>
            <person name="Sun H."/>
            <person name="Tunlid A."/>
            <person name="Henrissat B."/>
            <person name="Grigoriev I.V."/>
            <person name="Hibbett D.S."/>
            <person name="Martin F."/>
        </authorList>
    </citation>
    <scope>NUCLEOTIDE SEQUENCE [LARGE SCALE GENOMIC DNA]</scope>
    <source>
        <strain evidence="3">Zn</strain>
    </source>
</reference>
<proteinExistence type="predicted"/>
<keyword evidence="1" id="KW-0472">Membrane</keyword>
<feature type="transmembrane region" description="Helical" evidence="1">
    <location>
        <begin position="183"/>
        <end position="203"/>
    </location>
</feature>